<evidence type="ECO:0000313" key="1">
    <source>
        <dbReference type="EMBL" id="HGG01650.1"/>
    </source>
</evidence>
<protein>
    <submittedName>
        <fullName evidence="1">Uncharacterized protein</fullName>
    </submittedName>
</protein>
<accession>A0A7C3VPZ6</accession>
<dbReference type="AlphaFoldDB" id="A0A7C3VPZ6"/>
<proteinExistence type="predicted"/>
<gene>
    <name evidence="1" type="ORF">ENR15_13620</name>
</gene>
<name>A0A7C3VPZ6_9CYAN</name>
<organism evidence="1">
    <name type="scientific">Planktothricoides sp. SpSt-374</name>
    <dbReference type="NCBI Taxonomy" id="2282167"/>
    <lineage>
        <taxon>Bacteria</taxon>
        <taxon>Bacillati</taxon>
        <taxon>Cyanobacteriota</taxon>
        <taxon>Cyanophyceae</taxon>
        <taxon>Oscillatoriophycideae</taxon>
        <taxon>Oscillatoriales</taxon>
        <taxon>Oscillatoriaceae</taxon>
        <taxon>Planktothricoides</taxon>
    </lineage>
</organism>
<sequence>MSKIEALLQLMGDGQWHHPQDLIPVSHRFGDTIDRARRKGYLIETERLKGNNYRYRLVGHKDEKIWAEFQENWQAVSISLTPELKTIEGCVIEHISLDSNMCEVIFHLKSADGQHHKLRIFSQQSLNFIKEAP</sequence>
<reference evidence="1" key="1">
    <citation type="journal article" date="2020" name="mSystems">
        <title>Genome- and Community-Level Interaction Insights into Carbon Utilization and Element Cycling Functions of Hydrothermarchaeota in Hydrothermal Sediment.</title>
        <authorList>
            <person name="Zhou Z."/>
            <person name="Liu Y."/>
            <person name="Xu W."/>
            <person name="Pan J."/>
            <person name="Luo Z.H."/>
            <person name="Li M."/>
        </authorList>
    </citation>
    <scope>NUCLEOTIDE SEQUENCE [LARGE SCALE GENOMIC DNA]</scope>
    <source>
        <strain evidence="1">SpSt-374</strain>
    </source>
</reference>
<dbReference type="EMBL" id="DSPX01000134">
    <property type="protein sequence ID" value="HGG01650.1"/>
    <property type="molecule type" value="Genomic_DNA"/>
</dbReference>
<comment type="caution">
    <text evidence="1">The sequence shown here is derived from an EMBL/GenBank/DDBJ whole genome shotgun (WGS) entry which is preliminary data.</text>
</comment>